<dbReference type="EMBL" id="JAMQBK010000017">
    <property type="protein sequence ID" value="MCM2370146.1"/>
    <property type="molecule type" value="Genomic_DNA"/>
</dbReference>
<dbReference type="PANTHER" id="PTHR43667">
    <property type="entry name" value="CYCLOPROPANE-FATTY-ACYL-PHOSPHOLIPID SYNTHASE"/>
    <property type="match status" value="1"/>
</dbReference>
<dbReference type="RefSeq" id="WP_250927818.1">
    <property type="nucleotide sequence ID" value="NZ_JAMQBK010000017.1"/>
</dbReference>
<dbReference type="Pfam" id="PF21782">
    <property type="entry name" value="WHD_PKMT"/>
    <property type="match status" value="1"/>
</dbReference>
<gene>
    <name evidence="4" type="ORF">NB063_05845</name>
</gene>
<dbReference type="InterPro" id="IPR029063">
    <property type="entry name" value="SAM-dependent_MTases_sf"/>
</dbReference>
<sequence length="510" mass="56866">MPSVAESYDEMPYENGTLPWSHPERMATIGTLFGLNPADIRRARILELGCAHGGNLLPLAASMPQSEFIGIDLSGRQIEMGQQLVAEAGLTNVRLLQLDLMELDATFEPFDYIICHGLFSWVPAVVRTGILNLCTQLLRPQGMAFVSYNTFPGWHMRSVLGKMMRYHTRDIADPVAAVTESREFARFLSDAAPSGNAAYQATLQKEYELIRDVPSWYLHHDHLAGENQPLFFHEFAESLTEHKLQYVGEARFQTMFAENMDDDVAAQLQRYANDPIEYEQYLDYLSNRSFRESLICHSDLLVDRNVSTNRLEHLHAATSLKREQTTGDTAEFVHSDGRRLKCSSDATSQLLGRLADAWPGTVSVQSLLEAEGLPSELSGQDEGRLADFLLRGFATGMIELRTTPIRLPDQQQERPQTNAMNRVLAKSMGQVVSARHTTISLNDLNRRIVPLLDGSRDRAELARELCTQLEGIDMTIGDPSAKPVPATPALVKSLVDKQLNSLALQGVLQA</sequence>
<dbReference type="Pfam" id="PF10119">
    <property type="entry name" value="MethyTransf_Reg"/>
    <property type="match status" value="1"/>
</dbReference>
<comment type="caution">
    <text evidence="4">The sequence shown here is derived from an EMBL/GenBank/DDBJ whole genome shotgun (WGS) entry which is preliminary data.</text>
</comment>
<name>A0ABT0U003_9BACT</name>
<dbReference type="PANTHER" id="PTHR43667:SF2">
    <property type="entry name" value="FATTY ACID C-METHYL TRANSFERASE"/>
    <property type="match status" value="1"/>
</dbReference>
<protein>
    <submittedName>
        <fullName evidence="4">Class I SAM-dependent methyltransferase</fullName>
    </submittedName>
</protein>
<dbReference type="Pfam" id="PF13649">
    <property type="entry name" value="Methyltransf_25"/>
    <property type="match status" value="1"/>
</dbReference>
<reference evidence="4 5" key="1">
    <citation type="journal article" date="2022" name="Syst. Appl. Microbiol.">
        <title>Rhodopirellula aestuarii sp. nov., a novel member of the genus Rhodopirellula isolated from brackish sediments collected in the Tagus River estuary, Portugal.</title>
        <authorList>
            <person name="Vitorino I.R."/>
            <person name="Klimek D."/>
            <person name="Calusinska M."/>
            <person name="Lobo-da-Cunha A."/>
            <person name="Vasconcelos V."/>
            <person name="Lage O.M."/>
        </authorList>
    </citation>
    <scope>NUCLEOTIDE SEQUENCE [LARGE SCALE GENOMIC DNA]</scope>
    <source>
        <strain evidence="4 5">ICT_H3.1</strain>
    </source>
</reference>
<proteinExistence type="predicted"/>
<keyword evidence="5" id="KW-1185">Reference proteome</keyword>
<evidence type="ECO:0000313" key="4">
    <source>
        <dbReference type="EMBL" id="MCM2370146.1"/>
    </source>
</evidence>
<dbReference type="InterPro" id="IPR050723">
    <property type="entry name" value="CFA/CMAS"/>
</dbReference>
<evidence type="ECO:0000313" key="5">
    <source>
        <dbReference type="Proteomes" id="UP001202961"/>
    </source>
</evidence>
<evidence type="ECO:0000259" key="1">
    <source>
        <dbReference type="Pfam" id="PF10119"/>
    </source>
</evidence>
<dbReference type="InterPro" id="IPR048976">
    <property type="entry name" value="WHD_PKMT"/>
</dbReference>
<dbReference type="CDD" id="cd02440">
    <property type="entry name" value="AdoMet_MTases"/>
    <property type="match status" value="1"/>
</dbReference>
<dbReference type="SUPFAM" id="SSF53335">
    <property type="entry name" value="S-adenosyl-L-methionine-dependent methyltransferases"/>
    <property type="match status" value="1"/>
</dbReference>
<dbReference type="GO" id="GO:0008168">
    <property type="term" value="F:methyltransferase activity"/>
    <property type="evidence" value="ECO:0007669"/>
    <property type="project" value="UniProtKB-KW"/>
</dbReference>
<keyword evidence="4" id="KW-0808">Transferase</keyword>
<accession>A0ABT0U003</accession>
<dbReference type="GO" id="GO:0032259">
    <property type="term" value="P:methylation"/>
    <property type="evidence" value="ECO:0007669"/>
    <property type="project" value="UniProtKB-KW"/>
</dbReference>
<dbReference type="InterPro" id="IPR041698">
    <property type="entry name" value="Methyltransf_25"/>
</dbReference>
<feature type="domain" description="Methyltransferase regulatory" evidence="1">
    <location>
        <begin position="217"/>
        <end position="297"/>
    </location>
</feature>
<feature type="domain" description="Methyltransferase" evidence="2">
    <location>
        <begin position="45"/>
        <end position="142"/>
    </location>
</feature>
<dbReference type="Gene3D" id="3.40.50.150">
    <property type="entry name" value="Vaccinia Virus protein VP39"/>
    <property type="match status" value="1"/>
</dbReference>
<feature type="domain" description="PKMT C-terminal winged helix" evidence="3">
    <location>
        <begin position="413"/>
        <end position="504"/>
    </location>
</feature>
<organism evidence="4 5">
    <name type="scientific">Aporhodopirellula aestuarii</name>
    <dbReference type="NCBI Taxonomy" id="2950107"/>
    <lineage>
        <taxon>Bacteria</taxon>
        <taxon>Pseudomonadati</taxon>
        <taxon>Planctomycetota</taxon>
        <taxon>Planctomycetia</taxon>
        <taxon>Pirellulales</taxon>
        <taxon>Pirellulaceae</taxon>
        <taxon>Aporhodopirellula</taxon>
    </lineage>
</organism>
<dbReference type="Proteomes" id="UP001202961">
    <property type="component" value="Unassembled WGS sequence"/>
</dbReference>
<keyword evidence="4" id="KW-0489">Methyltransferase</keyword>
<dbReference type="InterPro" id="IPR018773">
    <property type="entry name" value="MeTrfase_reg_dom_prd"/>
</dbReference>
<evidence type="ECO:0000259" key="3">
    <source>
        <dbReference type="Pfam" id="PF21782"/>
    </source>
</evidence>
<evidence type="ECO:0000259" key="2">
    <source>
        <dbReference type="Pfam" id="PF13649"/>
    </source>
</evidence>